<evidence type="ECO:0000313" key="4">
    <source>
        <dbReference type="EMBL" id="NMM48289.1"/>
    </source>
</evidence>
<proteinExistence type="inferred from homology"/>
<accession>A0A848J1V1</accession>
<dbReference type="SUPFAM" id="SSF56935">
    <property type="entry name" value="Porins"/>
    <property type="match status" value="1"/>
</dbReference>
<evidence type="ECO:0008006" key="6">
    <source>
        <dbReference type="Google" id="ProtNLM"/>
    </source>
</evidence>
<dbReference type="GO" id="GO:0015288">
    <property type="term" value="F:porin activity"/>
    <property type="evidence" value="ECO:0007669"/>
    <property type="project" value="InterPro"/>
</dbReference>
<dbReference type="AlphaFoldDB" id="A0A848J1V1"/>
<dbReference type="RefSeq" id="WP_169679866.1">
    <property type="nucleotide sequence ID" value="NZ_JABBNU010000004.1"/>
</dbReference>
<keyword evidence="2" id="KW-0813">Transport</keyword>
<evidence type="ECO:0000256" key="1">
    <source>
        <dbReference type="ARBA" id="ARBA00009521"/>
    </source>
</evidence>
<gene>
    <name evidence="4" type="ORF">HH304_07755</name>
</gene>
<keyword evidence="5" id="KW-1185">Reference proteome</keyword>
<comment type="similarity">
    <text evidence="1">Belongs to the alphaproteobacteria porin family.</text>
</comment>
<reference evidence="4 5" key="1">
    <citation type="submission" date="2020-04" db="EMBL/GenBank/DDBJ databases">
        <title>Flammeovirgaceae bacterium KN852 isolated from deep sea.</title>
        <authorList>
            <person name="Zhang D.-C."/>
        </authorList>
    </citation>
    <scope>NUCLEOTIDE SEQUENCE [LARGE SCALE GENOMIC DNA]</scope>
    <source>
        <strain evidence="4 5">KN852</strain>
    </source>
</reference>
<sequence>MNKICIINRVIILCLIFLFTTTVIQAQNNRNNAIKVVTLNTSDTIIVDTTRMFEDAPLDISQDRGLFIVSPDRKMQLRILGSIRYHIVMDQVNLISENSFNTHEIPTGDDNNPIFNYSNQLSQTRLGFEVTRRTDLGDVFIRLETDFAGPDGFRIRHAYGEIKGLLLGQTWSLFSHVTSVPATVDFAGPTSSINIRTPQIRYTFRNLSNGWNLALGLEYLVPNLNFPDSINAEIFQLTPDLSARLNKTFKWGEIQVSGLLPILSGRNVFGDLKVKTGYGAAASIVVNSWVGGKWYLQSVVGRGISRYFNDLDNNVLDVLVDINNNLALPLNYGINGSYEHAWNKNWTTSFTYGILQVERYTITPPSWYFKGQTFRSNTFWSISEGAKLGIEVIYGTREDKNNETGDAFRGNILMFYDF</sequence>
<evidence type="ECO:0000256" key="2">
    <source>
        <dbReference type="ARBA" id="ARBA00022448"/>
    </source>
</evidence>
<dbReference type="InterPro" id="IPR003684">
    <property type="entry name" value="Porin_alphabac"/>
</dbReference>
<comment type="caution">
    <text evidence="4">The sequence shown here is derived from an EMBL/GenBank/DDBJ whole genome shotgun (WGS) entry which is preliminary data.</text>
</comment>
<dbReference type="Pfam" id="PF02530">
    <property type="entry name" value="Porin_2"/>
    <property type="match status" value="1"/>
</dbReference>
<dbReference type="GO" id="GO:0016020">
    <property type="term" value="C:membrane"/>
    <property type="evidence" value="ECO:0007669"/>
    <property type="project" value="InterPro"/>
</dbReference>
<keyword evidence="3" id="KW-0472">Membrane</keyword>
<dbReference type="Proteomes" id="UP000559010">
    <property type="component" value="Unassembled WGS sequence"/>
</dbReference>
<dbReference type="EMBL" id="JABBNU010000004">
    <property type="protein sequence ID" value="NMM48289.1"/>
    <property type="molecule type" value="Genomic_DNA"/>
</dbReference>
<evidence type="ECO:0000256" key="3">
    <source>
        <dbReference type="ARBA" id="ARBA00023136"/>
    </source>
</evidence>
<protein>
    <recommendedName>
        <fullName evidence="6">Porin-like protein</fullName>
    </recommendedName>
</protein>
<organism evidence="4 5">
    <name type="scientific">Marinigracilibium pacificum</name>
    <dbReference type="NCBI Taxonomy" id="2729599"/>
    <lineage>
        <taxon>Bacteria</taxon>
        <taxon>Pseudomonadati</taxon>
        <taxon>Bacteroidota</taxon>
        <taxon>Cytophagia</taxon>
        <taxon>Cytophagales</taxon>
        <taxon>Flammeovirgaceae</taxon>
        <taxon>Marinigracilibium</taxon>
    </lineage>
</organism>
<evidence type="ECO:0000313" key="5">
    <source>
        <dbReference type="Proteomes" id="UP000559010"/>
    </source>
</evidence>
<name>A0A848J1V1_9BACT</name>